<feature type="transmembrane region" description="Helical" evidence="7">
    <location>
        <begin position="195"/>
        <end position="219"/>
    </location>
</feature>
<reference evidence="9 10" key="1">
    <citation type="submission" date="2017-01" db="EMBL/GenBank/DDBJ databases">
        <authorList>
            <person name="Mah S.A."/>
            <person name="Swanson W.J."/>
            <person name="Moy G.W."/>
            <person name="Vacquier V.D."/>
        </authorList>
    </citation>
    <scope>NUCLEOTIDE SEQUENCE [LARGE SCALE GENOMIC DNA]</scope>
    <source>
        <strain evidence="9 10">DSM 22694</strain>
    </source>
</reference>
<keyword evidence="4" id="KW-0378">Hydrolase</keyword>
<gene>
    <name evidence="9" type="ORF">RS694_00700</name>
</gene>
<name>A0A1P8KF14_9BURK</name>
<feature type="transmembrane region" description="Helical" evidence="7">
    <location>
        <begin position="249"/>
        <end position="268"/>
    </location>
</feature>
<evidence type="ECO:0000256" key="3">
    <source>
        <dbReference type="ARBA" id="ARBA00022692"/>
    </source>
</evidence>
<evidence type="ECO:0000313" key="10">
    <source>
        <dbReference type="Proteomes" id="UP000186110"/>
    </source>
</evidence>
<evidence type="ECO:0000259" key="8">
    <source>
        <dbReference type="Pfam" id="PF01694"/>
    </source>
</evidence>
<dbReference type="SUPFAM" id="SSF144091">
    <property type="entry name" value="Rhomboid-like"/>
    <property type="match status" value="1"/>
</dbReference>
<comment type="similarity">
    <text evidence="2">Belongs to the peptidase S54 family.</text>
</comment>
<dbReference type="Pfam" id="PF01694">
    <property type="entry name" value="Rhomboid"/>
    <property type="match status" value="1"/>
</dbReference>
<organism evidence="9 10">
    <name type="scientific">Rhodoferax saidenbachensis</name>
    <dbReference type="NCBI Taxonomy" id="1484693"/>
    <lineage>
        <taxon>Bacteria</taxon>
        <taxon>Pseudomonadati</taxon>
        <taxon>Pseudomonadota</taxon>
        <taxon>Betaproteobacteria</taxon>
        <taxon>Burkholderiales</taxon>
        <taxon>Comamonadaceae</taxon>
        <taxon>Rhodoferax</taxon>
    </lineage>
</organism>
<evidence type="ECO:0000256" key="5">
    <source>
        <dbReference type="ARBA" id="ARBA00022989"/>
    </source>
</evidence>
<dbReference type="RefSeq" id="WP_051391909.1">
    <property type="nucleotide sequence ID" value="NZ_CP019239.1"/>
</dbReference>
<dbReference type="InterPro" id="IPR050925">
    <property type="entry name" value="Rhomboid_protease_S54"/>
</dbReference>
<sequence length="552" mass="59694">MTVQSAELFYSSKSSLIGKTRLWLWVGGAISILIAIPGTKSVGVLLWVAAITLGVLALMDWFLRKQMHSGKVLATLDEAGIASPVFNGKTKHYRWDAIASASVTRVQNAPVLQLLLHPTAGLADKRSFLTGRNPLRPSLVLSALDDAAQERLLQLVQQHIHKNSRPGQVLQALDNQIAEERAYQERLKSFAPIPWLTYGLIAINALVWIAMLNYGGAFAGTPSDLLLRWGGNAASEVQRGQWWRMASAMFLHSGFMHVALNMLGLYSAGVAVERIYGHRLFALIYLGSGLVGSALSLHFAAQSAVSVGASGAVFGITGALLVALVQHHKQLPKTMGKQTLGSLAFFILYALAQGFGKQGIDNAAHVGGLVAGCLLAYVLPGRFDLDKYVRSYTRRATIGLAIAAGATIGVATLAPAAQVDQRGMLLFAQGMQSFGKTFTALQTEAQQVKAGELSERESDERSRTVYAPMMRKVRDELALARLPATDPRLPLLKEAQRMTELMEESLAMESVFPEGKPAPADPARMAVIQAEMTEIAQRIETITQGLQATKKK</sequence>
<feature type="transmembrane region" description="Helical" evidence="7">
    <location>
        <begin position="280"/>
        <end position="301"/>
    </location>
</feature>
<dbReference type="Proteomes" id="UP000186110">
    <property type="component" value="Chromosome"/>
</dbReference>
<dbReference type="GO" id="GO:0004252">
    <property type="term" value="F:serine-type endopeptidase activity"/>
    <property type="evidence" value="ECO:0007669"/>
    <property type="project" value="InterPro"/>
</dbReference>
<evidence type="ECO:0000256" key="7">
    <source>
        <dbReference type="SAM" id="Phobius"/>
    </source>
</evidence>
<evidence type="ECO:0000256" key="6">
    <source>
        <dbReference type="ARBA" id="ARBA00023136"/>
    </source>
</evidence>
<dbReference type="GO" id="GO:0016020">
    <property type="term" value="C:membrane"/>
    <property type="evidence" value="ECO:0007669"/>
    <property type="project" value="UniProtKB-SubCell"/>
</dbReference>
<feature type="transmembrane region" description="Helical" evidence="7">
    <location>
        <begin position="44"/>
        <end position="63"/>
    </location>
</feature>
<evidence type="ECO:0000313" key="9">
    <source>
        <dbReference type="EMBL" id="APW44627.1"/>
    </source>
</evidence>
<dbReference type="GO" id="GO:0006508">
    <property type="term" value="P:proteolysis"/>
    <property type="evidence" value="ECO:0007669"/>
    <property type="project" value="UniProtKB-KW"/>
</dbReference>
<dbReference type="PANTHER" id="PTHR43731:SF14">
    <property type="entry name" value="PRESENILIN-ASSOCIATED RHOMBOID-LIKE PROTEIN, MITOCHONDRIAL"/>
    <property type="match status" value="1"/>
</dbReference>
<keyword evidence="9" id="KW-0645">Protease</keyword>
<keyword evidence="3 7" id="KW-0812">Transmembrane</keyword>
<feature type="domain" description="Peptidase S54 rhomboid" evidence="8">
    <location>
        <begin position="239"/>
        <end position="379"/>
    </location>
</feature>
<dbReference type="STRING" id="1484693.RS694_00700"/>
<dbReference type="PANTHER" id="PTHR43731">
    <property type="entry name" value="RHOMBOID PROTEASE"/>
    <property type="match status" value="1"/>
</dbReference>
<dbReference type="Gene3D" id="1.20.1540.10">
    <property type="entry name" value="Rhomboid-like"/>
    <property type="match status" value="1"/>
</dbReference>
<evidence type="ECO:0000256" key="1">
    <source>
        <dbReference type="ARBA" id="ARBA00004141"/>
    </source>
</evidence>
<accession>A0A1P8KF14</accession>
<dbReference type="AlphaFoldDB" id="A0A1P8KF14"/>
<dbReference type="EMBL" id="CP019239">
    <property type="protein sequence ID" value="APW44627.1"/>
    <property type="molecule type" value="Genomic_DNA"/>
</dbReference>
<feature type="transmembrane region" description="Helical" evidence="7">
    <location>
        <begin position="339"/>
        <end position="356"/>
    </location>
</feature>
<evidence type="ECO:0000256" key="2">
    <source>
        <dbReference type="ARBA" id="ARBA00009045"/>
    </source>
</evidence>
<feature type="transmembrane region" description="Helical" evidence="7">
    <location>
        <begin position="21"/>
        <end position="38"/>
    </location>
</feature>
<keyword evidence="10" id="KW-1185">Reference proteome</keyword>
<dbReference type="KEGG" id="rsb:RS694_00700"/>
<dbReference type="InterPro" id="IPR035952">
    <property type="entry name" value="Rhomboid-like_sf"/>
</dbReference>
<keyword evidence="5 7" id="KW-1133">Transmembrane helix</keyword>
<evidence type="ECO:0000256" key="4">
    <source>
        <dbReference type="ARBA" id="ARBA00022801"/>
    </source>
</evidence>
<feature type="transmembrane region" description="Helical" evidence="7">
    <location>
        <begin position="392"/>
        <end position="414"/>
    </location>
</feature>
<dbReference type="eggNOG" id="COG0705">
    <property type="taxonomic scope" value="Bacteria"/>
</dbReference>
<protein>
    <submittedName>
        <fullName evidence="9">Rhomboid family intramembrane serine protease</fullName>
    </submittedName>
</protein>
<dbReference type="InterPro" id="IPR022764">
    <property type="entry name" value="Peptidase_S54_rhomboid_dom"/>
</dbReference>
<comment type="subcellular location">
    <subcellularLocation>
        <location evidence="1">Membrane</location>
        <topology evidence="1">Multi-pass membrane protein</topology>
    </subcellularLocation>
</comment>
<keyword evidence="6 7" id="KW-0472">Membrane</keyword>
<proteinExistence type="inferred from homology"/>
<feature type="transmembrane region" description="Helical" evidence="7">
    <location>
        <begin position="362"/>
        <end position="380"/>
    </location>
</feature>
<feature type="transmembrane region" description="Helical" evidence="7">
    <location>
        <begin position="307"/>
        <end position="327"/>
    </location>
</feature>